<dbReference type="Gene3D" id="3.80.10.10">
    <property type="entry name" value="Ribonuclease Inhibitor"/>
    <property type="match status" value="1"/>
</dbReference>
<protein>
    <submittedName>
        <fullName evidence="1">Uncharacterized protein</fullName>
    </submittedName>
</protein>
<dbReference type="Proteomes" id="UP000676336">
    <property type="component" value="Unassembled WGS sequence"/>
</dbReference>
<evidence type="ECO:0000313" key="1">
    <source>
        <dbReference type="EMBL" id="CAF5204353.1"/>
    </source>
</evidence>
<feature type="non-terminal residue" evidence="1">
    <location>
        <position position="1"/>
    </location>
</feature>
<gene>
    <name evidence="1" type="ORF">SMN809_LOCUS76453</name>
</gene>
<accession>A0A8S3IU37</accession>
<name>A0A8S3IU37_9BILA</name>
<organism evidence="1 2">
    <name type="scientific">Rotaria magnacalcarata</name>
    <dbReference type="NCBI Taxonomy" id="392030"/>
    <lineage>
        <taxon>Eukaryota</taxon>
        <taxon>Metazoa</taxon>
        <taxon>Spiralia</taxon>
        <taxon>Gnathifera</taxon>
        <taxon>Rotifera</taxon>
        <taxon>Eurotatoria</taxon>
        <taxon>Bdelloidea</taxon>
        <taxon>Philodinida</taxon>
        <taxon>Philodinidae</taxon>
        <taxon>Rotaria</taxon>
    </lineage>
</organism>
<evidence type="ECO:0000313" key="2">
    <source>
        <dbReference type="Proteomes" id="UP000676336"/>
    </source>
</evidence>
<dbReference type="AlphaFoldDB" id="A0A8S3IU37"/>
<dbReference type="EMBL" id="CAJOBI010334884">
    <property type="protein sequence ID" value="CAF5204353.1"/>
    <property type="molecule type" value="Genomic_DNA"/>
</dbReference>
<dbReference type="SUPFAM" id="SSF52047">
    <property type="entry name" value="RNI-like"/>
    <property type="match status" value="1"/>
</dbReference>
<proteinExistence type="predicted"/>
<sequence>ENKIDTIGAVYLAIILQQNKTLTTLDVKENPMDYTWRKQLSDVSIRNLPLTTLNLWYLKIANREAEYLANALKHNKVQSTKDSSISLASSLFNADHYHAPS</sequence>
<reference evidence="1" key="1">
    <citation type="submission" date="2021-02" db="EMBL/GenBank/DDBJ databases">
        <authorList>
            <person name="Nowell W R."/>
        </authorList>
    </citation>
    <scope>NUCLEOTIDE SEQUENCE</scope>
</reference>
<dbReference type="InterPro" id="IPR032675">
    <property type="entry name" value="LRR_dom_sf"/>
</dbReference>
<comment type="caution">
    <text evidence="1">The sequence shown here is derived from an EMBL/GenBank/DDBJ whole genome shotgun (WGS) entry which is preliminary data.</text>
</comment>